<gene>
    <name evidence="1" type="ORF">WS72_02180</name>
</gene>
<protein>
    <submittedName>
        <fullName evidence="1">Uncharacterized protein</fullName>
    </submittedName>
</protein>
<comment type="caution">
    <text evidence="1">The sequence shown here is derived from an EMBL/GenBank/DDBJ whole genome shotgun (WGS) entry which is preliminary data.</text>
</comment>
<sequence>MQAENVAAQCFAVSSFLREPLQDVLGVPLTYTLGYVNLGRGPVFHTPAEGLKAMLDAGRPTSRALELHAWLTLPSREIIDLTLSTTLGLVRNLPELVGRAAFIHPNDLVGNHSYHPQILGEDYLRRIGVMVELQGFFVVPAMSPVSGTRPRRDGLLRRGWRALVGR</sequence>
<evidence type="ECO:0000313" key="2">
    <source>
        <dbReference type="Proteomes" id="UP000070255"/>
    </source>
</evidence>
<evidence type="ECO:0000313" key="1">
    <source>
        <dbReference type="EMBL" id="KWZ41802.1"/>
    </source>
</evidence>
<organism evidence="1 2">
    <name type="scientific">Burkholderia savannae</name>
    <dbReference type="NCBI Taxonomy" id="1637837"/>
    <lineage>
        <taxon>Bacteria</taxon>
        <taxon>Pseudomonadati</taxon>
        <taxon>Pseudomonadota</taxon>
        <taxon>Betaproteobacteria</taxon>
        <taxon>Burkholderiales</taxon>
        <taxon>Burkholderiaceae</taxon>
        <taxon>Burkholderia</taxon>
        <taxon>pseudomallei group</taxon>
    </lineage>
</organism>
<name>A0ABR5TE17_9BURK</name>
<dbReference type="EMBL" id="LNJQ01000001">
    <property type="protein sequence ID" value="KWZ41802.1"/>
    <property type="molecule type" value="Genomic_DNA"/>
</dbReference>
<accession>A0ABR5TE17</accession>
<proteinExistence type="predicted"/>
<keyword evidence="2" id="KW-1185">Reference proteome</keyword>
<dbReference type="Proteomes" id="UP000070255">
    <property type="component" value="Unassembled WGS sequence"/>
</dbReference>
<reference evidence="1 2" key="1">
    <citation type="submission" date="2015-11" db="EMBL/GenBank/DDBJ databases">
        <authorList>
            <person name="Sahl J."/>
            <person name="Wagner D."/>
            <person name="Keim P."/>
        </authorList>
    </citation>
    <scope>NUCLEOTIDE SEQUENCE [LARGE SCALE GENOMIC DNA]</scope>
    <source>
        <strain evidence="1 2">BDU18</strain>
    </source>
</reference>